<accession>A0A2T2YHJ4</accession>
<dbReference type="EMBL" id="PYFT01000001">
    <property type="protein sequence ID" value="PSR54970.1"/>
    <property type="molecule type" value="Genomic_DNA"/>
</dbReference>
<keyword evidence="2" id="KW-1185">Reference proteome</keyword>
<dbReference type="InterPro" id="IPR007396">
    <property type="entry name" value="TR_PAI2-type"/>
</dbReference>
<name>A0A2T2YHJ4_9BACT</name>
<dbReference type="AlphaFoldDB" id="A0A2T2YHJ4"/>
<gene>
    <name evidence="1" type="ORF">AHMF7605_16400</name>
</gene>
<organism evidence="1 2">
    <name type="scientific">Adhaeribacter arboris</name>
    <dbReference type="NCBI Taxonomy" id="2072846"/>
    <lineage>
        <taxon>Bacteria</taxon>
        <taxon>Pseudomonadati</taxon>
        <taxon>Bacteroidota</taxon>
        <taxon>Cytophagia</taxon>
        <taxon>Cytophagales</taxon>
        <taxon>Hymenobacteraceae</taxon>
        <taxon>Adhaeribacter</taxon>
    </lineage>
</organism>
<reference evidence="1 2" key="1">
    <citation type="submission" date="2018-03" db="EMBL/GenBank/DDBJ databases">
        <title>Adhaeribacter sp. HMF7605 Genome sequencing and assembly.</title>
        <authorList>
            <person name="Kang H."/>
            <person name="Kang J."/>
            <person name="Cha I."/>
            <person name="Kim H."/>
            <person name="Joh K."/>
        </authorList>
    </citation>
    <scope>NUCLEOTIDE SEQUENCE [LARGE SCALE GENOMIC DNA]</scope>
    <source>
        <strain evidence="1 2">HMF7605</strain>
    </source>
</reference>
<dbReference type="PIRSF" id="PIRSF010372">
    <property type="entry name" value="PaiB"/>
    <property type="match status" value="1"/>
</dbReference>
<proteinExistence type="predicted"/>
<dbReference type="OrthoDB" id="9794948at2"/>
<dbReference type="RefSeq" id="WP_106931146.1">
    <property type="nucleotide sequence ID" value="NZ_PYFT01000001.1"/>
</dbReference>
<sequence length="207" mass="24130">MYIPKLNAMTEESEILSFMQQYSFATIITVKDNLPTATHLPFSISKRDDTIILTSHFAKANTQWQEVTDNKVLVIFTEPHAYISPQHYDKDLNVPTWNYLAVHAYGTGKIISEKEEVFKKLEAMITTYEADYLEQWHRLPIDFKLKMLHGIVAFEIEVTDLQAKKKLSQNKTEAEKQRIIAALENSKYDTEKQISFYMKEENQTTLK</sequence>
<dbReference type="PANTHER" id="PTHR35802">
    <property type="entry name" value="PROTEASE SYNTHASE AND SPORULATION PROTEIN PAI 2"/>
    <property type="match status" value="1"/>
</dbReference>
<dbReference type="PANTHER" id="PTHR35802:SF1">
    <property type="entry name" value="PROTEASE SYNTHASE AND SPORULATION PROTEIN PAI 2"/>
    <property type="match status" value="1"/>
</dbReference>
<dbReference type="InterPro" id="IPR012349">
    <property type="entry name" value="Split_barrel_FMN-bd"/>
</dbReference>
<dbReference type="Gene3D" id="2.30.110.10">
    <property type="entry name" value="Electron Transport, Fmn-binding Protein, Chain A"/>
    <property type="match status" value="1"/>
</dbReference>
<dbReference type="SUPFAM" id="SSF50475">
    <property type="entry name" value="FMN-binding split barrel"/>
    <property type="match status" value="1"/>
</dbReference>
<protein>
    <submittedName>
        <fullName evidence="1">FMN-binding negative transcriptional regulator</fullName>
    </submittedName>
</protein>
<dbReference type="Proteomes" id="UP000240357">
    <property type="component" value="Unassembled WGS sequence"/>
</dbReference>
<dbReference type="Pfam" id="PF04299">
    <property type="entry name" value="FMN_bind_2"/>
    <property type="match status" value="1"/>
</dbReference>
<evidence type="ECO:0000313" key="1">
    <source>
        <dbReference type="EMBL" id="PSR54970.1"/>
    </source>
</evidence>
<comment type="caution">
    <text evidence="1">The sequence shown here is derived from an EMBL/GenBank/DDBJ whole genome shotgun (WGS) entry which is preliminary data.</text>
</comment>
<evidence type="ECO:0000313" key="2">
    <source>
        <dbReference type="Proteomes" id="UP000240357"/>
    </source>
</evidence>